<dbReference type="SMART" id="SM00354">
    <property type="entry name" value="HTH_LACI"/>
    <property type="match status" value="1"/>
</dbReference>
<keyword evidence="3" id="KW-0238">DNA-binding</keyword>
<accession>A0ABQ5UFD0</accession>
<evidence type="ECO:0000256" key="3">
    <source>
        <dbReference type="ARBA" id="ARBA00023125"/>
    </source>
</evidence>
<dbReference type="SUPFAM" id="SSF53822">
    <property type="entry name" value="Periplasmic binding protein-like I"/>
    <property type="match status" value="1"/>
</dbReference>
<dbReference type="Pfam" id="PF13377">
    <property type="entry name" value="Peripla_BP_3"/>
    <property type="match status" value="1"/>
</dbReference>
<evidence type="ECO:0000256" key="1">
    <source>
        <dbReference type="ARBA" id="ARBA00022491"/>
    </source>
</evidence>
<reference evidence="6" key="2">
    <citation type="submission" date="2023-01" db="EMBL/GenBank/DDBJ databases">
        <title>Draft genome sequence of Devosia yakushimensis strain NBRC 103855.</title>
        <authorList>
            <person name="Sun Q."/>
            <person name="Mori K."/>
        </authorList>
    </citation>
    <scope>NUCLEOTIDE SEQUENCE</scope>
    <source>
        <strain evidence="6">NBRC 103855</strain>
    </source>
</reference>
<dbReference type="CDD" id="cd06284">
    <property type="entry name" value="PBP1_LacI-like"/>
    <property type="match status" value="1"/>
</dbReference>
<dbReference type="InterPro" id="IPR028082">
    <property type="entry name" value="Peripla_BP_I"/>
</dbReference>
<evidence type="ECO:0000256" key="4">
    <source>
        <dbReference type="ARBA" id="ARBA00023163"/>
    </source>
</evidence>
<evidence type="ECO:0000259" key="5">
    <source>
        <dbReference type="PROSITE" id="PS50932"/>
    </source>
</evidence>
<sequence length="343" mass="37208">MNEFKKTPTIQDVARVAQVSSATVSRALTSPERVSEATRERITEAVLATGYTVNQMARSLRLRAAKTILIAIPNIGNPFYSTILDAVVQDAAERGYGVLVANRLGGDPTRGLKDYFYSNRADGLLLFDASLDLEALQDLPLVRGNRPLVLSCDDIPDAPLDMVMTDNREAVETAVQHLIGLGHTKIGTVRSRTTPNVPSERHAGFELAMQRAGLPIRQEWVWQGDHAIAGGIAAAESWLALDERPTALFCGNDETAIGFISRLRRAGVECPRDVSVIGFDDIAVAEHLSPALTTMRQPRHQMGKVATALLLDILEGPAGERPPIRHVLKSELVIRTSTSAPPA</sequence>
<dbReference type="SUPFAM" id="SSF47413">
    <property type="entry name" value="lambda repressor-like DNA-binding domains"/>
    <property type="match status" value="1"/>
</dbReference>
<reference evidence="6" key="1">
    <citation type="journal article" date="2014" name="Int. J. Syst. Evol. Microbiol.">
        <title>Complete genome of a new Firmicutes species belonging to the dominant human colonic microbiota ('Ruminococcus bicirculans') reveals two chromosomes and a selective capacity to utilize plant glucans.</title>
        <authorList>
            <consortium name="NISC Comparative Sequencing Program"/>
            <person name="Wegmann U."/>
            <person name="Louis P."/>
            <person name="Goesmann A."/>
            <person name="Henrissat B."/>
            <person name="Duncan S.H."/>
            <person name="Flint H.J."/>
        </authorList>
    </citation>
    <scope>NUCLEOTIDE SEQUENCE</scope>
    <source>
        <strain evidence="6">NBRC 103855</strain>
    </source>
</reference>
<feature type="domain" description="HTH lacI-type" evidence="5">
    <location>
        <begin position="8"/>
        <end position="62"/>
    </location>
</feature>
<organism evidence="6 7">
    <name type="scientific">Devosia yakushimensis</name>
    <dbReference type="NCBI Taxonomy" id="470028"/>
    <lineage>
        <taxon>Bacteria</taxon>
        <taxon>Pseudomonadati</taxon>
        <taxon>Pseudomonadota</taxon>
        <taxon>Alphaproteobacteria</taxon>
        <taxon>Hyphomicrobiales</taxon>
        <taxon>Devosiaceae</taxon>
        <taxon>Devosia</taxon>
    </lineage>
</organism>
<dbReference type="InterPro" id="IPR046335">
    <property type="entry name" value="LacI/GalR-like_sensor"/>
</dbReference>
<dbReference type="Gene3D" id="3.40.50.2300">
    <property type="match status" value="2"/>
</dbReference>
<keyword evidence="4" id="KW-0804">Transcription</keyword>
<dbReference type="Gene3D" id="1.10.260.40">
    <property type="entry name" value="lambda repressor-like DNA-binding domains"/>
    <property type="match status" value="1"/>
</dbReference>
<keyword evidence="2" id="KW-0805">Transcription regulation</keyword>
<dbReference type="CDD" id="cd01392">
    <property type="entry name" value="HTH_LacI"/>
    <property type="match status" value="1"/>
</dbReference>
<evidence type="ECO:0000256" key="2">
    <source>
        <dbReference type="ARBA" id="ARBA00023015"/>
    </source>
</evidence>
<dbReference type="PROSITE" id="PS50932">
    <property type="entry name" value="HTH_LACI_2"/>
    <property type="match status" value="1"/>
</dbReference>
<dbReference type="InterPro" id="IPR010982">
    <property type="entry name" value="Lambda_DNA-bd_dom_sf"/>
</dbReference>
<evidence type="ECO:0000313" key="6">
    <source>
        <dbReference type="EMBL" id="GLQ09864.1"/>
    </source>
</evidence>
<dbReference type="Proteomes" id="UP001161406">
    <property type="component" value="Unassembled WGS sequence"/>
</dbReference>
<proteinExistence type="predicted"/>
<dbReference type="RefSeq" id="WP_284389991.1">
    <property type="nucleotide sequence ID" value="NZ_BSNG01000001.1"/>
</dbReference>
<protein>
    <submittedName>
        <fullName evidence="6">LacI family transcriptional regulator</fullName>
    </submittedName>
</protein>
<evidence type="ECO:0000313" key="7">
    <source>
        <dbReference type="Proteomes" id="UP001161406"/>
    </source>
</evidence>
<comment type="caution">
    <text evidence="6">The sequence shown here is derived from an EMBL/GenBank/DDBJ whole genome shotgun (WGS) entry which is preliminary data.</text>
</comment>
<dbReference type="InterPro" id="IPR000843">
    <property type="entry name" value="HTH_LacI"/>
</dbReference>
<gene>
    <name evidence="6" type="ORF">GCM10007913_17960</name>
</gene>
<dbReference type="EMBL" id="BSNG01000001">
    <property type="protein sequence ID" value="GLQ09864.1"/>
    <property type="molecule type" value="Genomic_DNA"/>
</dbReference>
<dbReference type="Pfam" id="PF00356">
    <property type="entry name" value="LacI"/>
    <property type="match status" value="1"/>
</dbReference>
<dbReference type="PANTHER" id="PTHR30146">
    <property type="entry name" value="LACI-RELATED TRANSCRIPTIONAL REPRESSOR"/>
    <property type="match status" value="1"/>
</dbReference>
<keyword evidence="7" id="KW-1185">Reference proteome</keyword>
<dbReference type="PROSITE" id="PS00356">
    <property type="entry name" value="HTH_LACI_1"/>
    <property type="match status" value="1"/>
</dbReference>
<keyword evidence="1" id="KW-0678">Repressor</keyword>
<name>A0ABQ5UFD0_9HYPH</name>
<dbReference type="PANTHER" id="PTHR30146:SF151">
    <property type="entry name" value="HTH-TYPE TRANSCRIPTIONAL REPRESSOR CYTR"/>
    <property type="match status" value="1"/>
</dbReference>